<dbReference type="FunFam" id="1.25.40.10:FF:000501">
    <property type="entry name" value="Putative pentatricopeptide repeat-containing protein mitochondrial"/>
    <property type="match status" value="1"/>
</dbReference>
<organism evidence="6 7">
    <name type="scientific">Ricinus communis</name>
    <name type="common">Castor bean</name>
    <dbReference type="NCBI Taxonomy" id="3988"/>
    <lineage>
        <taxon>Eukaryota</taxon>
        <taxon>Viridiplantae</taxon>
        <taxon>Streptophyta</taxon>
        <taxon>Embryophyta</taxon>
        <taxon>Tracheophyta</taxon>
        <taxon>Spermatophyta</taxon>
        <taxon>Magnoliopsida</taxon>
        <taxon>eudicotyledons</taxon>
        <taxon>Gunneridae</taxon>
        <taxon>Pentapetalae</taxon>
        <taxon>rosids</taxon>
        <taxon>fabids</taxon>
        <taxon>Malpighiales</taxon>
        <taxon>Euphorbiaceae</taxon>
        <taxon>Acalyphoideae</taxon>
        <taxon>Acalypheae</taxon>
        <taxon>Ricinus</taxon>
    </lineage>
</organism>
<dbReference type="NCBIfam" id="TIGR00756">
    <property type="entry name" value="PPR"/>
    <property type="match status" value="5"/>
</dbReference>
<dbReference type="GO" id="GO:0005739">
    <property type="term" value="C:mitochondrion"/>
    <property type="evidence" value="ECO:0007669"/>
    <property type="project" value="UniProtKB-SubCell"/>
</dbReference>
<keyword evidence="2" id="KW-0677">Repeat</keyword>
<evidence type="ECO:0000256" key="4">
    <source>
        <dbReference type="ARBA" id="ARBA00023128"/>
    </source>
</evidence>
<evidence type="ECO:0000313" key="7">
    <source>
        <dbReference type="Proteomes" id="UP000008311"/>
    </source>
</evidence>
<keyword evidence="4" id="KW-0496">Mitochondrion</keyword>
<reference evidence="7" key="1">
    <citation type="journal article" date="2010" name="Nat. Biotechnol.">
        <title>Draft genome sequence of the oilseed species Ricinus communis.</title>
        <authorList>
            <person name="Chan A.P."/>
            <person name="Crabtree J."/>
            <person name="Zhao Q."/>
            <person name="Lorenzi H."/>
            <person name="Orvis J."/>
            <person name="Puiu D."/>
            <person name="Melake-Berhan A."/>
            <person name="Jones K.M."/>
            <person name="Redman J."/>
            <person name="Chen G."/>
            <person name="Cahoon E.B."/>
            <person name="Gedil M."/>
            <person name="Stanke M."/>
            <person name="Haas B.J."/>
            <person name="Wortman J.R."/>
            <person name="Fraser-Liggett C.M."/>
            <person name="Ravel J."/>
            <person name="Rabinowicz P.D."/>
        </authorList>
    </citation>
    <scope>NUCLEOTIDE SEQUENCE [LARGE SCALE GENOMIC DNA]</scope>
    <source>
        <strain evidence="7">cv. Hale</strain>
    </source>
</reference>
<dbReference type="eggNOG" id="KOG4197">
    <property type="taxonomic scope" value="Eukaryota"/>
</dbReference>
<keyword evidence="3" id="KW-0809">Transit peptide</keyword>
<dbReference type="InterPro" id="IPR002885">
    <property type="entry name" value="PPR_rpt"/>
</dbReference>
<dbReference type="Proteomes" id="UP000008311">
    <property type="component" value="Unassembled WGS sequence"/>
</dbReference>
<dbReference type="FunCoup" id="B9SGV8">
    <property type="interactions" value="434"/>
</dbReference>
<dbReference type="STRING" id="3988.B9SGV8"/>
<dbReference type="PROSITE" id="PS51375">
    <property type="entry name" value="PPR"/>
    <property type="match status" value="4"/>
</dbReference>
<dbReference type="EMBL" id="EQ973955">
    <property type="protein sequence ID" value="EEF37193.1"/>
    <property type="molecule type" value="Genomic_DNA"/>
</dbReference>
<gene>
    <name evidence="6" type="ORF">RCOM_0820370</name>
</gene>
<sequence>MIMNANILLLPKQGWSFIRCLPVWASQFTTSNGSQLEESDALSSSSLIIEEKDLLRHSLDQSGTGLHVLDLIDRASLEPDRTLYHILFKKCTLFNKLKEGQLVHAHLLNSRFKHDLVIQNTILNMYAKCGNLGEARKVFDQMPVKDVVTWTALITGYSQHDRPKDALLLFPQMLTLGFRPNHFTLSSLLKASGVSPSDSNGRLLHAFCIKYGYSCNVYVGSALLDMYARSGHLEEALFIFDGLPSRNEVSWNALIAGCARKGDQELAFSFFSKMLRENIQPTQFTYSIVLSACASIGSLEQGKWVHALLIKSGAKLVDFVGNTLLGMYAKSGSIEDARKVFDGLVKRDVVSWNSMLAGYAQHGLGNIALLIFRQMLIIGVAPNDITFLCVLTACSHAGLLAEGLHYFNLMRKYKEEAWAE</sequence>
<evidence type="ECO:0000256" key="5">
    <source>
        <dbReference type="PROSITE-ProRule" id="PRU00708"/>
    </source>
</evidence>
<dbReference type="InterPro" id="IPR011990">
    <property type="entry name" value="TPR-like_helical_dom_sf"/>
</dbReference>
<proteinExistence type="predicted"/>
<dbReference type="Gene3D" id="1.25.40.10">
    <property type="entry name" value="Tetratricopeptide repeat domain"/>
    <property type="match status" value="3"/>
</dbReference>
<accession>B9SGV8</accession>
<keyword evidence="7" id="KW-1185">Reference proteome</keyword>
<feature type="repeat" description="PPR" evidence="5">
    <location>
        <begin position="348"/>
        <end position="382"/>
    </location>
</feature>
<protein>
    <submittedName>
        <fullName evidence="6">Pentatricopeptide repeat-containing protein, putative</fullName>
    </submittedName>
</protein>
<dbReference type="Pfam" id="PF01535">
    <property type="entry name" value="PPR"/>
    <property type="match status" value="1"/>
</dbReference>
<feature type="repeat" description="PPR" evidence="5">
    <location>
        <begin position="247"/>
        <end position="281"/>
    </location>
</feature>
<evidence type="ECO:0000256" key="2">
    <source>
        <dbReference type="ARBA" id="ARBA00022737"/>
    </source>
</evidence>
<evidence type="ECO:0000256" key="1">
    <source>
        <dbReference type="ARBA" id="ARBA00004173"/>
    </source>
</evidence>
<evidence type="ECO:0000256" key="3">
    <source>
        <dbReference type="ARBA" id="ARBA00022946"/>
    </source>
</evidence>
<dbReference type="AlphaFoldDB" id="B9SGV8"/>
<comment type="subcellular location">
    <subcellularLocation>
        <location evidence="1">Mitochondrion</location>
    </subcellularLocation>
</comment>
<dbReference type="InParanoid" id="B9SGV8"/>
<dbReference type="Pfam" id="PF13041">
    <property type="entry name" value="PPR_2"/>
    <property type="match status" value="3"/>
</dbReference>
<evidence type="ECO:0000313" key="6">
    <source>
        <dbReference type="EMBL" id="EEF37193.1"/>
    </source>
</evidence>
<feature type="repeat" description="PPR" evidence="5">
    <location>
        <begin position="115"/>
        <end position="145"/>
    </location>
</feature>
<feature type="repeat" description="PPR" evidence="5">
    <location>
        <begin position="146"/>
        <end position="180"/>
    </location>
</feature>
<dbReference type="FunFam" id="1.25.40.10:FF:000031">
    <property type="entry name" value="Pentatricopeptide repeat-containing protein mitochondrial"/>
    <property type="match status" value="2"/>
</dbReference>
<dbReference type="PANTHER" id="PTHR47925:SF176">
    <property type="entry name" value="DYW DOMAIN-CONTAINING PROTEIN"/>
    <property type="match status" value="1"/>
</dbReference>
<name>B9SGV8_RICCO</name>
<dbReference type="PANTHER" id="PTHR47925">
    <property type="entry name" value="OS01G0913400 PROTEIN-RELATED"/>
    <property type="match status" value="1"/>
</dbReference>